<evidence type="ECO:0000313" key="3">
    <source>
        <dbReference type="Proteomes" id="UP000287651"/>
    </source>
</evidence>
<gene>
    <name evidence="2" type="ORF">B296_00019445</name>
</gene>
<dbReference type="Proteomes" id="UP000287651">
    <property type="component" value="Unassembled WGS sequence"/>
</dbReference>
<sequence length="106" mass="11892">MVTTPRNVVTSSTKLKNLSAGTCGDMPANNPLSRMVDPPETCLPDRRARSKNRSTLSLAIQHQATIASRHEKHTHDPRPERGRYIMKTSMSHSGRKTRSTHLTMTR</sequence>
<accession>A0A427AHC2</accession>
<reference evidence="2 3" key="1">
    <citation type="journal article" date="2014" name="Agronomy (Basel)">
        <title>A Draft Genome Sequence for Ensete ventricosum, the Drought-Tolerant Tree Against Hunger.</title>
        <authorList>
            <person name="Harrison J."/>
            <person name="Moore K.A."/>
            <person name="Paszkiewicz K."/>
            <person name="Jones T."/>
            <person name="Grant M."/>
            <person name="Ambacheew D."/>
            <person name="Muzemil S."/>
            <person name="Studholme D.J."/>
        </authorList>
    </citation>
    <scope>NUCLEOTIDE SEQUENCE [LARGE SCALE GENOMIC DNA]</scope>
</reference>
<dbReference type="AlphaFoldDB" id="A0A427AHC2"/>
<name>A0A427AHC2_ENSVE</name>
<evidence type="ECO:0000313" key="2">
    <source>
        <dbReference type="EMBL" id="RRT75610.1"/>
    </source>
</evidence>
<feature type="region of interest" description="Disordered" evidence="1">
    <location>
        <begin position="1"/>
        <end position="39"/>
    </location>
</feature>
<feature type="compositionally biased region" description="Polar residues" evidence="1">
    <location>
        <begin position="1"/>
        <end position="20"/>
    </location>
</feature>
<protein>
    <submittedName>
        <fullName evidence="2">Uncharacterized protein</fullName>
    </submittedName>
</protein>
<dbReference type="EMBL" id="AMZH03002428">
    <property type="protein sequence ID" value="RRT75610.1"/>
    <property type="molecule type" value="Genomic_DNA"/>
</dbReference>
<feature type="compositionally biased region" description="Basic and acidic residues" evidence="1">
    <location>
        <begin position="73"/>
        <end position="83"/>
    </location>
</feature>
<feature type="region of interest" description="Disordered" evidence="1">
    <location>
        <begin position="64"/>
        <end position="106"/>
    </location>
</feature>
<comment type="caution">
    <text evidence="2">The sequence shown here is derived from an EMBL/GenBank/DDBJ whole genome shotgun (WGS) entry which is preliminary data.</text>
</comment>
<evidence type="ECO:0000256" key="1">
    <source>
        <dbReference type="SAM" id="MobiDB-lite"/>
    </source>
</evidence>
<proteinExistence type="predicted"/>
<organism evidence="2 3">
    <name type="scientific">Ensete ventricosum</name>
    <name type="common">Abyssinian banana</name>
    <name type="synonym">Musa ensete</name>
    <dbReference type="NCBI Taxonomy" id="4639"/>
    <lineage>
        <taxon>Eukaryota</taxon>
        <taxon>Viridiplantae</taxon>
        <taxon>Streptophyta</taxon>
        <taxon>Embryophyta</taxon>
        <taxon>Tracheophyta</taxon>
        <taxon>Spermatophyta</taxon>
        <taxon>Magnoliopsida</taxon>
        <taxon>Liliopsida</taxon>
        <taxon>Zingiberales</taxon>
        <taxon>Musaceae</taxon>
        <taxon>Ensete</taxon>
    </lineage>
</organism>